<feature type="region of interest" description="Disordered" evidence="1">
    <location>
        <begin position="412"/>
        <end position="491"/>
    </location>
</feature>
<feature type="transmembrane region" description="Helical" evidence="2">
    <location>
        <begin position="784"/>
        <end position="810"/>
    </location>
</feature>
<dbReference type="Proteomes" id="UP001141327">
    <property type="component" value="Unassembled WGS sequence"/>
</dbReference>
<feature type="transmembrane region" description="Helical" evidence="2">
    <location>
        <begin position="689"/>
        <end position="710"/>
    </location>
</feature>
<keyword evidence="2" id="KW-0472">Membrane</keyword>
<feature type="transmembrane region" description="Helical" evidence="2">
    <location>
        <begin position="722"/>
        <end position="744"/>
    </location>
</feature>
<comment type="caution">
    <text evidence="3">The sequence shown here is derived from an EMBL/GenBank/DDBJ whole genome shotgun (WGS) entry which is preliminary data.</text>
</comment>
<evidence type="ECO:0000256" key="1">
    <source>
        <dbReference type="SAM" id="MobiDB-lite"/>
    </source>
</evidence>
<keyword evidence="4" id="KW-1185">Reference proteome</keyword>
<proteinExistence type="predicted"/>
<evidence type="ECO:0000256" key="2">
    <source>
        <dbReference type="SAM" id="Phobius"/>
    </source>
</evidence>
<feature type="compositionally biased region" description="Polar residues" evidence="1">
    <location>
        <begin position="469"/>
        <end position="482"/>
    </location>
</feature>
<keyword evidence="2" id="KW-1133">Transmembrane helix</keyword>
<keyword evidence="2" id="KW-0812">Transmembrane</keyword>
<accession>A0ABQ8U8L9</accession>
<feature type="transmembrane region" description="Helical" evidence="2">
    <location>
        <begin position="624"/>
        <end position="651"/>
    </location>
</feature>
<organism evidence="3 4">
    <name type="scientific">Paratrimastix pyriformis</name>
    <dbReference type="NCBI Taxonomy" id="342808"/>
    <lineage>
        <taxon>Eukaryota</taxon>
        <taxon>Metamonada</taxon>
        <taxon>Preaxostyla</taxon>
        <taxon>Paratrimastigidae</taxon>
        <taxon>Paratrimastix</taxon>
    </lineage>
</organism>
<feature type="transmembrane region" description="Helical" evidence="2">
    <location>
        <begin position="663"/>
        <end position="682"/>
    </location>
</feature>
<evidence type="ECO:0000313" key="3">
    <source>
        <dbReference type="EMBL" id="KAJ4453694.1"/>
    </source>
</evidence>
<evidence type="ECO:0000313" key="4">
    <source>
        <dbReference type="Proteomes" id="UP001141327"/>
    </source>
</evidence>
<feature type="transmembrane region" description="Helical" evidence="2">
    <location>
        <begin position="751"/>
        <end position="778"/>
    </location>
</feature>
<feature type="transmembrane region" description="Helical" evidence="2">
    <location>
        <begin position="7"/>
        <end position="26"/>
    </location>
</feature>
<feature type="transmembrane region" description="Helical" evidence="2">
    <location>
        <begin position="196"/>
        <end position="221"/>
    </location>
</feature>
<reference evidence="3" key="1">
    <citation type="journal article" date="2022" name="bioRxiv">
        <title>Genomics of Preaxostyla Flagellates Illuminates Evolutionary Transitions and the Path Towards Mitochondrial Loss.</title>
        <authorList>
            <person name="Novak L.V.F."/>
            <person name="Treitli S.C."/>
            <person name="Pyrih J."/>
            <person name="Halakuc P."/>
            <person name="Pipaliya S.V."/>
            <person name="Vacek V."/>
            <person name="Brzon O."/>
            <person name="Soukal P."/>
            <person name="Eme L."/>
            <person name="Dacks J.B."/>
            <person name="Karnkowska A."/>
            <person name="Elias M."/>
            <person name="Hampl V."/>
        </authorList>
    </citation>
    <scope>NUCLEOTIDE SEQUENCE</scope>
    <source>
        <strain evidence="3">RCP-MX</strain>
    </source>
</reference>
<protein>
    <submittedName>
        <fullName evidence="3">Uncharacterized protein</fullName>
    </submittedName>
</protein>
<dbReference type="EMBL" id="JAPMOS010000227">
    <property type="protein sequence ID" value="KAJ4453694.1"/>
    <property type="molecule type" value="Genomic_DNA"/>
</dbReference>
<feature type="region of interest" description="Disordered" evidence="1">
    <location>
        <begin position="280"/>
        <end position="305"/>
    </location>
</feature>
<sequence length="868" mass="93154">MMHANAIFGLICAILGYTVFITIGNVEYATAPSLLQEDFATVPCFLYSEPRVFQELYTYPRMKTQSFSAFWMPALLDIGVVFREYCAGEELCITNLNAEYNISGNVTFKLASSLTLSLDLQALDFFCQAHYVTNTPATCLVPLRDKFTRGLTVNLTEWQTFELPEFNDTTTVVKAPAIPYVYIPEVQLFSWSFMHYFVEALVSLMAGSFLVALAILMGLCCQMHQCHWRRRRAAIPRVGSSSSTLLSRPSSRSLLAAKLGPLTPYSVKVHPLSSATASDGCGPGGMCEKSTHSSPPSPELPLAPSSAMTSLFSTRLPTLTDATLPTPKTAHQLEVLPAPTTTIILAEWPPAPTTPVTTRVKSTAAAAAAPATIVIPPPMTLLPPLTPPGSFNTPPRSATLLGLFRAAPVPGERRSDFYPELSPLPELDGDSGDWGSVQKASPQPPRAQHRPPRLPPDSVAIPPAESEQIPDTPTSVPATPNSLPDAGSSRSKATIITTTTGPTPPPSPPVPLSSVQQAVENRRPYERRGAATTVWDHMSPVAFLADLLALMMGFWASTTPTASRPASPGSPTPSTPAPVMATVCCAALREEAAGEGRQVATGEIPPPTDEGMKGQCRADILPNVLLSLGIFMQLGGVLAILLLIYLVGVFIDSVTSWDDTLHAIQGTLGCEILVGGYCLVMVSLTPTNLVAHTTLLMLGAALISFLAVFVDVTTDLSGVPLLQHWLQVALYVVSGVYCLALTVWRTRNWQLALSFALMPAIGVTQVMLAENLLLPFYLSLSDAWMIVFLVGYSLAWNGVELGLMIVYSLGIDLAMEGRRKPRGPGMVMTPNGSTMLRAPLQAIRALLTRTLLLQLSPGVPLVWLASPG</sequence>
<gene>
    <name evidence="3" type="ORF">PAPYR_11780</name>
</gene>
<name>A0ABQ8U8L9_9EUKA</name>